<dbReference type="EMBL" id="GDID01001082">
    <property type="protein sequence ID" value="JAP95524.1"/>
    <property type="molecule type" value="Transcribed_RNA"/>
</dbReference>
<feature type="domain" description="PiggyBac transposable element-derived protein" evidence="2">
    <location>
        <begin position="105"/>
        <end position="338"/>
    </location>
</feature>
<accession>A0A146KI60</accession>
<name>A0A146KI60_9EUKA</name>
<feature type="region of interest" description="Disordered" evidence="1">
    <location>
        <begin position="58"/>
        <end position="85"/>
    </location>
</feature>
<dbReference type="InterPro" id="IPR029526">
    <property type="entry name" value="PGBD"/>
</dbReference>
<reference evidence="3" key="1">
    <citation type="submission" date="2015-07" db="EMBL/GenBank/DDBJ databases">
        <title>Adaptation to a free-living lifestyle via gene acquisitions in the diplomonad Trepomonas sp. PC1.</title>
        <authorList>
            <person name="Xu F."/>
            <person name="Jerlstrom-Hultqvist J."/>
            <person name="Kolisko M."/>
            <person name="Simpson A.G.B."/>
            <person name="Roger A.J."/>
            <person name="Svard S.G."/>
            <person name="Andersson J.O."/>
        </authorList>
    </citation>
    <scope>NUCLEOTIDE SEQUENCE</scope>
    <source>
        <strain evidence="3">PC1</strain>
    </source>
</reference>
<protein>
    <submittedName>
        <fullName evidence="3">Transposase IS4</fullName>
    </submittedName>
</protein>
<evidence type="ECO:0000313" key="3">
    <source>
        <dbReference type="EMBL" id="JAP95524.1"/>
    </source>
</evidence>
<feature type="non-terminal residue" evidence="3">
    <location>
        <position position="456"/>
    </location>
</feature>
<organism evidence="3">
    <name type="scientific">Trepomonas sp. PC1</name>
    <dbReference type="NCBI Taxonomy" id="1076344"/>
    <lineage>
        <taxon>Eukaryota</taxon>
        <taxon>Metamonada</taxon>
        <taxon>Diplomonadida</taxon>
        <taxon>Hexamitidae</taxon>
        <taxon>Hexamitinae</taxon>
        <taxon>Trepomonas</taxon>
    </lineage>
</organism>
<evidence type="ECO:0000256" key="1">
    <source>
        <dbReference type="SAM" id="MobiDB-lite"/>
    </source>
</evidence>
<sequence>MGSGMRSLYSMYRQPRFGTIPIVLEMFGYESLRMYLQCLTCYEHEEVVEESQCMEEQFEEESVYEEEQEEISDDDVPKKSRLKGSPKTKVLPEKSYATVGIEQACLSLSSHFQKFIANSEDLAIDETIVPFFGRTKNAVRIKGKPNPQWIKFFCACQSKTGFCYSFFLHTASEQDQKDVIFSKLFDPFKGKHLELACDNFFTCVKSIDYCVANKFSLVGTIKYNYFSDSSKVKKLDVGHWQRLRKCQQHKNFHVTQFQQRKEKQVNIAHTQDYLDAQQHEIRVVHGESLPEARGKYMNKFKGVDIHDQYCSYLLWPFRCYRWRQIATIHLIQKILINALVTWKQLHPNQKMTQKDFAQKVAQQLYDKYYTQLGRDHHQVRDTTPMKHDQIHVNDISDLLAPRKNVTTAIPQHHQLVRVVQLCVRVVIQSICKSSSKNQAWNEVRLITILPLYWTPV</sequence>
<dbReference type="PANTHER" id="PTHR46599">
    <property type="entry name" value="PIGGYBAC TRANSPOSABLE ELEMENT-DERIVED PROTEIN 4"/>
    <property type="match status" value="1"/>
</dbReference>
<dbReference type="Pfam" id="PF13843">
    <property type="entry name" value="DDE_Tnp_1_7"/>
    <property type="match status" value="1"/>
</dbReference>
<gene>
    <name evidence="3" type="ORF">TPC1_11461</name>
</gene>
<feature type="compositionally biased region" description="Acidic residues" evidence="1">
    <location>
        <begin position="58"/>
        <end position="74"/>
    </location>
</feature>
<evidence type="ECO:0000259" key="2">
    <source>
        <dbReference type="Pfam" id="PF13843"/>
    </source>
</evidence>
<dbReference type="PANTHER" id="PTHR46599:SF3">
    <property type="entry name" value="PIGGYBAC TRANSPOSABLE ELEMENT-DERIVED PROTEIN 4"/>
    <property type="match status" value="1"/>
</dbReference>
<proteinExistence type="predicted"/>
<dbReference type="AlphaFoldDB" id="A0A146KI60"/>